<proteinExistence type="predicted"/>
<feature type="non-terminal residue" evidence="3">
    <location>
        <position position="80"/>
    </location>
</feature>
<comment type="caution">
    <text evidence="3">The sequence shown here is derived from an EMBL/GenBank/DDBJ whole genome shotgun (WGS) entry which is preliminary data.</text>
</comment>
<gene>
    <name evidence="3" type="ORF">D2V17_04260</name>
</gene>
<evidence type="ECO:0000313" key="3">
    <source>
        <dbReference type="EMBL" id="RIV90640.1"/>
    </source>
</evidence>
<protein>
    <submittedName>
        <fullName evidence="3">Uncharacterized protein</fullName>
    </submittedName>
</protein>
<dbReference type="AlphaFoldDB" id="A0A3A1PCC2"/>
<evidence type="ECO:0000256" key="2">
    <source>
        <dbReference type="SAM" id="MobiDB-lite"/>
    </source>
</evidence>
<evidence type="ECO:0000313" key="4">
    <source>
        <dbReference type="Proteomes" id="UP000265366"/>
    </source>
</evidence>
<keyword evidence="4" id="KW-1185">Reference proteome</keyword>
<accession>A0A3A1PCC2</accession>
<feature type="region of interest" description="Disordered" evidence="2">
    <location>
        <begin position="1"/>
        <end position="23"/>
    </location>
</feature>
<name>A0A3A1PCC2_9SPHN</name>
<reference evidence="3 4" key="1">
    <citation type="submission" date="2018-08" db="EMBL/GenBank/DDBJ databases">
        <title>Erythrobacter zhengii sp.nov., a bacterium isolated from deep-sea sediment.</title>
        <authorList>
            <person name="Fang C."/>
            <person name="Wu Y.-H."/>
            <person name="Sun C."/>
            <person name="Wang H."/>
            <person name="Cheng H."/>
            <person name="Meng F.-X."/>
            <person name="Wang C.-S."/>
            <person name="Xu X.-W."/>
        </authorList>
    </citation>
    <scope>NUCLEOTIDE SEQUENCE [LARGE SCALE GENOMIC DNA]</scope>
    <source>
        <strain evidence="3 4">CCTCC AB 2015396</strain>
    </source>
</reference>
<keyword evidence="1" id="KW-0175">Coiled coil</keyword>
<dbReference type="Proteomes" id="UP000265366">
    <property type="component" value="Unassembled WGS sequence"/>
</dbReference>
<dbReference type="EMBL" id="QXFM01000037">
    <property type="protein sequence ID" value="RIV90640.1"/>
    <property type="molecule type" value="Genomic_DNA"/>
</dbReference>
<organism evidence="3 4">
    <name type="scientific">Aurantiacibacter xanthus</name>
    <dbReference type="NCBI Taxonomy" id="1784712"/>
    <lineage>
        <taxon>Bacteria</taxon>
        <taxon>Pseudomonadati</taxon>
        <taxon>Pseudomonadota</taxon>
        <taxon>Alphaproteobacteria</taxon>
        <taxon>Sphingomonadales</taxon>
        <taxon>Erythrobacteraceae</taxon>
        <taxon>Aurantiacibacter</taxon>
    </lineage>
</organism>
<feature type="coiled-coil region" evidence="1">
    <location>
        <begin position="52"/>
        <end position="79"/>
    </location>
</feature>
<evidence type="ECO:0000256" key="1">
    <source>
        <dbReference type="SAM" id="Coils"/>
    </source>
</evidence>
<feature type="non-terminal residue" evidence="3">
    <location>
        <position position="1"/>
    </location>
</feature>
<sequence length="80" mass="8557">EQQRAALAGESDPEAELAAAKARAEEAGKALGERREALTAAQARKDDLAKARDEVASALSSARAELAGVEREWQALKRDR</sequence>